<sequence precursor="true">MKTLTNILKMIPGHCMLSGLLFICAIGCAADTPDQPVQAVDRIALSESLSSCNLLVEKDFKHFQAGRPKREILEDVQWRGDFIISTEHDEEAVAIISYGLCRESLLTTEVVENTPHEIEESLWAIFVADRFVKFILPPKGDGKQQEVNDFSWYLQSLKFEPVELAAMQKEVMSRPETPSQTDPGLTAAFLILKGAGAVPHQANYEKNRELRNQFNAARLEIGMNMAEVESIFGQEKPLKSGELESGPFRIYGSNESFNTIYPLHFSNILVLYQQGKVSGVYSLNPGADWYQQLQHRFSDLPEK</sequence>
<evidence type="ECO:0000313" key="2">
    <source>
        <dbReference type="EMBL" id="QDU78763.1"/>
    </source>
</evidence>
<dbReference type="AlphaFoldDB" id="A0A518CHR0"/>
<feature type="chain" id="PRO_5022152105" evidence="1">
    <location>
        <begin position="30"/>
        <end position="303"/>
    </location>
</feature>
<dbReference type="EMBL" id="CP036281">
    <property type="protein sequence ID" value="QDU78763.1"/>
    <property type="molecule type" value="Genomic_DNA"/>
</dbReference>
<accession>A0A518CHR0</accession>
<name>A0A518CHR0_9PLAN</name>
<evidence type="ECO:0000313" key="3">
    <source>
        <dbReference type="Proteomes" id="UP000317178"/>
    </source>
</evidence>
<feature type="signal peptide" evidence="1">
    <location>
        <begin position="1"/>
        <end position="29"/>
    </location>
</feature>
<keyword evidence="3" id="KW-1185">Reference proteome</keyword>
<proteinExistence type="predicted"/>
<protein>
    <submittedName>
        <fullName evidence="2">Uncharacterized protein</fullName>
    </submittedName>
</protein>
<reference evidence="2 3" key="1">
    <citation type="submission" date="2019-02" db="EMBL/GenBank/DDBJ databases">
        <title>Deep-cultivation of Planctomycetes and their phenomic and genomic characterization uncovers novel biology.</title>
        <authorList>
            <person name="Wiegand S."/>
            <person name="Jogler M."/>
            <person name="Boedeker C."/>
            <person name="Pinto D."/>
            <person name="Vollmers J."/>
            <person name="Rivas-Marin E."/>
            <person name="Kohn T."/>
            <person name="Peeters S.H."/>
            <person name="Heuer A."/>
            <person name="Rast P."/>
            <person name="Oberbeckmann S."/>
            <person name="Bunk B."/>
            <person name="Jeske O."/>
            <person name="Meyerdierks A."/>
            <person name="Storesund J.E."/>
            <person name="Kallscheuer N."/>
            <person name="Luecker S."/>
            <person name="Lage O.M."/>
            <person name="Pohl T."/>
            <person name="Merkel B.J."/>
            <person name="Hornburger P."/>
            <person name="Mueller R.-W."/>
            <person name="Bruemmer F."/>
            <person name="Labrenz M."/>
            <person name="Spormann A.M."/>
            <person name="Op den Camp H."/>
            <person name="Overmann J."/>
            <person name="Amann R."/>
            <person name="Jetten M.S.M."/>
            <person name="Mascher T."/>
            <person name="Medema M.H."/>
            <person name="Devos D.P."/>
            <person name="Kaster A.-K."/>
            <person name="Ovreas L."/>
            <person name="Rohde M."/>
            <person name="Galperin M.Y."/>
            <person name="Jogler C."/>
        </authorList>
    </citation>
    <scope>NUCLEOTIDE SEQUENCE [LARGE SCALE GENOMIC DNA]</scope>
    <source>
        <strain evidence="2 3">Pla110</strain>
    </source>
</reference>
<keyword evidence="1" id="KW-0732">Signal</keyword>
<dbReference type="KEGG" id="plon:Pla110_04670"/>
<gene>
    <name evidence="2" type="ORF">Pla110_04670</name>
</gene>
<dbReference type="Proteomes" id="UP000317178">
    <property type="component" value="Chromosome"/>
</dbReference>
<evidence type="ECO:0000256" key="1">
    <source>
        <dbReference type="SAM" id="SignalP"/>
    </source>
</evidence>
<organism evidence="2 3">
    <name type="scientific">Polystyrenella longa</name>
    <dbReference type="NCBI Taxonomy" id="2528007"/>
    <lineage>
        <taxon>Bacteria</taxon>
        <taxon>Pseudomonadati</taxon>
        <taxon>Planctomycetota</taxon>
        <taxon>Planctomycetia</taxon>
        <taxon>Planctomycetales</taxon>
        <taxon>Planctomycetaceae</taxon>
        <taxon>Polystyrenella</taxon>
    </lineage>
</organism>